<keyword evidence="10" id="KW-0833">Ubl conjugation pathway</keyword>
<feature type="region of interest" description="Disordered" evidence="15">
    <location>
        <begin position="158"/>
        <end position="182"/>
    </location>
</feature>
<evidence type="ECO:0000256" key="15">
    <source>
        <dbReference type="SAM" id="MobiDB-lite"/>
    </source>
</evidence>
<comment type="subcellular location">
    <subcellularLocation>
        <location evidence="2">Endomembrane system</location>
        <topology evidence="2">Multi-pass membrane protein</topology>
    </subcellularLocation>
</comment>
<keyword evidence="11" id="KW-0862">Zinc</keyword>
<feature type="transmembrane region" description="Helical" evidence="16">
    <location>
        <begin position="320"/>
        <end position="340"/>
    </location>
</feature>
<evidence type="ECO:0000256" key="1">
    <source>
        <dbReference type="ARBA" id="ARBA00000900"/>
    </source>
</evidence>
<dbReference type="Pfam" id="PF11145">
    <property type="entry name" value="DUF2921"/>
    <property type="match status" value="1"/>
</dbReference>
<dbReference type="InterPro" id="IPR021319">
    <property type="entry name" value="DUF2921"/>
</dbReference>
<dbReference type="InterPro" id="IPR013083">
    <property type="entry name" value="Znf_RING/FYVE/PHD"/>
</dbReference>
<feature type="transmembrane region" description="Helical" evidence="16">
    <location>
        <begin position="360"/>
        <end position="386"/>
    </location>
</feature>
<dbReference type="OrthoDB" id="8062037at2759"/>
<evidence type="ECO:0000256" key="13">
    <source>
        <dbReference type="ARBA" id="ARBA00023136"/>
    </source>
</evidence>
<dbReference type="PROSITE" id="PS50089">
    <property type="entry name" value="ZF_RING_2"/>
    <property type="match status" value="1"/>
</dbReference>
<proteinExistence type="predicted"/>
<dbReference type="SMART" id="SM00744">
    <property type="entry name" value="RINGv"/>
    <property type="match status" value="1"/>
</dbReference>
<feature type="transmembrane region" description="Helical" evidence="16">
    <location>
        <begin position="259"/>
        <end position="284"/>
    </location>
</feature>
<dbReference type="Gene3D" id="3.30.40.10">
    <property type="entry name" value="Zinc/RING finger domain, C3HC4 (zinc finger)"/>
    <property type="match status" value="1"/>
</dbReference>
<keyword evidence="7" id="KW-0479">Metal-binding</keyword>
<evidence type="ECO:0000256" key="10">
    <source>
        <dbReference type="ARBA" id="ARBA00022786"/>
    </source>
</evidence>
<feature type="compositionally biased region" description="Low complexity" evidence="15">
    <location>
        <begin position="158"/>
        <end position="171"/>
    </location>
</feature>
<name>X6NX04_RETFI</name>
<comment type="pathway">
    <text evidence="3">Protein modification; protein ubiquitination.</text>
</comment>
<feature type="transmembrane region" description="Helical" evidence="16">
    <location>
        <begin position="407"/>
        <end position="427"/>
    </location>
</feature>
<keyword evidence="12 16" id="KW-1133">Transmembrane helix</keyword>
<dbReference type="PANTHER" id="PTHR22763:SF162">
    <property type="entry name" value="TRANSMEMBRANE E3 UBIQUITIN-PROTEIN LIGASE 1"/>
    <property type="match status" value="1"/>
</dbReference>
<keyword evidence="5" id="KW-0808">Transferase</keyword>
<organism evidence="18 19">
    <name type="scientific">Reticulomyxa filosa</name>
    <dbReference type="NCBI Taxonomy" id="46433"/>
    <lineage>
        <taxon>Eukaryota</taxon>
        <taxon>Sar</taxon>
        <taxon>Rhizaria</taxon>
        <taxon>Retaria</taxon>
        <taxon>Foraminifera</taxon>
        <taxon>Monothalamids</taxon>
        <taxon>Reticulomyxidae</taxon>
        <taxon>Reticulomyxa</taxon>
    </lineage>
</organism>
<dbReference type="PANTHER" id="PTHR22763">
    <property type="entry name" value="RING ZINC FINGER PROTEIN"/>
    <property type="match status" value="1"/>
</dbReference>
<feature type="domain" description="RING-type" evidence="17">
    <location>
        <begin position="588"/>
        <end position="630"/>
    </location>
</feature>
<keyword evidence="6 16" id="KW-0812">Transmembrane</keyword>
<dbReference type="InterPro" id="IPR001841">
    <property type="entry name" value="Znf_RING"/>
</dbReference>
<evidence type="ECO:0000256" key="3">
    <source>
        <dbReference type="ARBA" id="ARBA00004906"/>
    </source>
</evidence>
<evidence type="ECO:0000256" key="11">
    <source>
        <dbReference type="ARBA" id="ARBA00022833"/>
    </source>
</evidence>
<protein>
    <recommendedName>
        <fullName evidence="4">RING-type E3 ubiquitin transferase</fullName>
        <ecNumber evidence="4">2.3.2.27</ecNumber>
    </recommendedName>
</protein>
<keyword evidence="19" id="KW-1185">Reference proteome</keyword>
<dbReference type="GO" id="GO:0008270">
    <property type="term" value="F:zinc ion binding"/>
    <property type="evidence" value="ECO:0007669"/>
    <property type="project" value="UniProtKB-KW"/>
</dbReference>
<evidence type="ECO:0000313" key="18">
    <source>
        <dbReference type="EMBL" id="ETO30526.1"/>
    </source>
</evidence>
<dbReference type="GO" id="GO:0012505">
    <property type="term" value="C:endomembrane system"/>
    <property type="evidence" value="ECO:0007669"/>
    <property type="project" value="UniProtKB-SubCell"/>
</dbReference>
<evidence type="ECO:0000256" key="5">
    <source>
        <dbReference type="ARBA" id="ARBA00022679"/>
    </source>
</evidence>
<sequence>MNASRDKQIISNVARAKMHLLKNDSSTLLIIFSHGIYDQSLGVVLLSSQNFTYWKAMHHWQHKDSSRTAPGMNFRNDTDVAYDEMDDLFTPCLIGTSQLWQAHPNGLFVQIHKEQRPVYDTADPYYKREIKECPIVIALQMTQVSTFKKSLQLQSTSSNSYSNSNSNSNSDSDSDSKDTDDSDAVRGCVMTIVNKKEQQCGVHKKIPGFIRSFLSLQFVEQGKFLSQAANYWWTAFLLTMCQCYILLRQWSYATQHQSLIKLSLCTLFLQSVYSGIIFAFHFYIAINVDALGASFLMVATVCLWQLNMDSRNLALETWESQIISLFSPFWQLSLFVFFFWNSKIYQCLCFQYHVKHPVGLAIWSSASLLFSATLSWIHVCVYLLLFSDWTFQIFHNARKDERHVWSLGYAIGITVSRLFFPLCFADIPHTNSYMYIYYIYICIYLYTNTYIIYVMDRDGTFICFVSLKTILFNCVHIYNTHKIHVADIHLSHSHKLFFIPRRFKPTGYTYHRAHTIDVDTSDESEDTMDQHSDTDNITTVTEVNSQISHHHDNSGGQEELITGSNTIDNTVALKHRGESKKKKVAKVCAICFDPIKKNAPNVMVTPCDHVFHDECLLPWMKRQLTCPTCRQPLPEEHKKYEALQMQFLVVFTKIDLSNTN</sequence>
<dbReference type="Proteomes" id="UP000023152">
    <property type="component" value="Unassembled WGS sequence"/>
</dbReference>
<dbReference type="InterPro" id="IPR050731">
    <property type="entry name" value="HRD1_E3_ubiq-ligases"/>
</dbReference>
<dbReference type="GO" id="GO:0043161">
    <property type="term" value="P:proteasome-mediated ubiquitin-dependent protein catabolic process"/>
    <property type="evidence" value="ECO:0007669"/>
    <property type="project" value="TreeGrafter"/>
</dbReference>
<keyword evidence="8" id="KW-0732">Signal</keyword>
<dbReference type="GO" id="GO:0061630">
    <property type="term" value="F:ubiquitin protein ligase activity"/>
    <property type="evidence" value="ECO:0007669"/>
    <property type="project" value="UniProtKB-EC"/>
</dbReference>
<accession>X6NX04</accession>
<feature type="transmembrane region" description="Helical" evidence="16">
    <location>
        <begin position="290"/>
        <end position="308"/>
    </location>
</feature>
<evidence type="ECO:0000256" key="16">
    <source>
        <dbReference type="SAM" id="Phobius"/>
    </source>
</evidence>
<dbReference type="InterPro" id="IPR011016">
    <property type="entry name" value="Znf_RING-CH"/>
</dbReference>
<evidence type="ECO:0000259" key="17">
    <source>
        <dbReference type="PROSITE" id="PS50089"/>
    </source>
</evidence>
<evidence type="ECO:0000256" key="9">
    <source>
        <dbReference type="ARBA" id="ARBA00022771"/>
    </source>
</evidence>
<evidence type="ECO:0000256" key="7">
    <source>
        <dbReference type="ARBA" id="ARBA00022723"/>
    </source>
</evidence>
<evidence type="ECO:0000256" key="2">
    <source>
        <dbReference type="ARBA" id="ARBA00004127"/>
    </source>
</evidence>
<dbReference type="EC" id="2.3.2.27" evidence="4"/>
<comment type="catalytic activity">
    <reaction evidence="1">
        <text>S-ubiquitinyl-[E2 ubiquitin-conjugating enzyme]-L-cysteine + [acceptor protein]-L-lysine = [E2 ubiquitin-conjugating enzyme]-L-cysteine + N(6)-ubiquitinyl-[acceptor protein]-L-lysine.</text>
        <dbReference type="EC" id="2.3.2.27"/>
    </reaction>
</comment>
<reference evidence="18 19" key="1">
    <citation type="journal article" date="2013" name="Curr. Biol.">
        <title>The Genome of the Foraminiferan Reticulomyxa filosa.</title>
        <authorList>
            <person name="Glockner G."/>
            <person name="Hulsmann N."/>
            <person name="Schleicher M."/>
            <person name="Noegel A.A."/>
            <person name="Eichinger L."/>
            <person name="Gallinger C."/>
            <person name="Pawlowski J."/>
            <person name="Sierra R."/>
            <person name="Euteneuer U."/>
            <person name="Pillet L."/>
            <person name="Moustafa A."/>
            <person name="Platzer M."/>
            <person name="Groth M."/>
            <person name="Szafranski K."/>
            <person name="Schliwa M."/>
        </authorList>
    </citation>
    <scope>NUCLEOTIDE SEQUENCE [LARGE SCALE GENOMIC DNA]</scope>
</reference>
<keyword evidence="9 14" id="KW-0863">Zinc-finger</keyword>
<evidence type="ECO:0000256" key="8">
    <source>
        <dbReference type="ARBA" id="ARBA00022729"/>
    </source>
</evidence>
<evidence type="ECO:0000256" key="4">
    <source>
        <dbReference type="ARBA" id="ARBA00012483"/>
    </source>
</evidence>
<dbReference type="AlphaFoldDB" id="X6NX04"/>
<evidence type="ECO:0000256" key="12">
    <source>
        <dbReference type="ARBA" id="ARBA00022989"/>
    </source>
</evidence>
<evidence type="ECO:0000313" key="19">
    <source>
        <dbReference type="Proteomes" id="UP000023152"/>
    </source>
</evidence>
<gene>
    <name evidence="18" type="ORF">RFI_06595</name>
</gene>
<dbReference type="SMART" id="SM00184">
    <property type="entry name" value="RING"/>
    <property type="match status" value="1"/>
</dbReference>
<dbReference type="SUPFAM" id="SSF57850">
    <property type="entry name" value="RING/U-box"/>
    <property type="match status" value="1"/>
</dbReference>
<dbReference type="Pfam" id="PF13639">
    <property type="entry name" value="zf-RING_2"/>
    <property type="match status" value="1"/>
</dbReference>
<evidence type="ECO:0000256" key="14">
    <source>
        <dbReference type="PROSITE-ProRule" id="PRU00175"/>
    </source>
</evidence>
<comment type="caution">
    <text evidence="18">The sequence shown here is derived from an EMBL/GenBank/DDBJ whole genome shotgun (WGS) entry which is preliminary data.</text>
</comment>
<evidence type="ECO:0000256" key="6">
    <source>
        <dbReference type="ARBA" id="ARBA00022692"/>
    </source>
</evidence>
<feature type="transmembrane region" description="Helical" evidence="16">
    <location>
        <begin position="433"/>
        <end position="453"/>
    </location>
</feature>
<feature type="transmembrane region" description="Helical" evidence="16">
    <location>
        <begin position="231"/>
        <end position="247"/>
    </location>
</feature>
<keyword evidence="13 16" id="KW-0472">Membrane</keyword>
<dbReference type="EMBL" id="ASPP01005437">
    <property type="protein sequence ID" value="ETO30526.1"/>
    <property type="molecule type" value="Genomic_DNA"/>
</dbReference>